<dbReference type="AlphaFoldDB" id="A0A411PDJ0"/>
<keyword evidence="1" id="KW-0812">Transmembrane</keyword>
<accession>A0A411PDJ0</accession>
<dbReference type="EMBL" id="CP036200">
    <property type="protein sequence ID" value="QBF81522.1"/>
    <property type="molecule type" value="Genomic_DNA"/>
</dbReference>
<name>A0A411PDJ0_9GAMM</name>
<keyword evidence="3" id="KW-1185">Reference proteome</keyword>
<keyword evidence="1" id="KW-0472">Membrane</keyword>
<feature type="transmembrane region" description="Helical" evidence="1">
    <location>
        <begin position="115"/>
        <end position="133"/>
    </location>
</feature>
<dbReference type="OrthoDB" id="9931749at2"/>
<proteinExistence type="predicted"/>
<gene>
    <name evidence="2" type="ORF">EXU30_01505</name>
</gene>
<sequence length="152" mass="16955">MPRAKKDLKAQEKYLDQQAKMAYEHLVSQQSAQKAAMASITASLLLMIVFMLIVSAGLKFVWLFFISAWFIGHLSAQFGKVFERKLALIPAIAALVSHAVLTLSLAALGQIELDALNLAMIPLSFFSAFYGGVMELNQIQRRALWRKELGRI</sequence>
<reference evidence="2 3" key="1">
    <citation type="submission" date="2019-02" db="EMBL/GenBank/DDBJ databases">
        <title>Shewanella sp. D4-2 isolated from Dokdo Island.</title>
        <authorList>
            <person name="Baek K."/>
        </authorList>
    </citation>
    <scope>NUCLEOTIDE SEQUENCE [LARGE SCALE GENOMIC DNA]</scope>
    <source>
        <strain evidence="2 3">D4-2</strain>
    </source>
</reference>
<organism evidence="2 3">
    <name type="scientific">Shewanella maritima</name>
    <dbReference type="NCBI Taxonomy" id="2520507"/>
    <lineage>
        <taxon>Bacteria</taxon>
        <taxon>Pseudomonadati</taxon>
        <taxon>Pseudomonadota</taxon>
        <taxon>Gammaproteobacteria</taxon>
        <taxon>Alteromonadales</taxon>
        <taxon>Shewanellaceae</taxon>
        <taxon>Shewanella</taxon>
    </lineage>
</organism>
<evidence type="ECO:0000313" key="3">
    <source>
        <dbReference type="Proteomes" id="UP000291106"/>
    </source>
</evidence>
<dbReference type="KEGG" id="smai:EXU30_01505"/>
<feature type="transmembrane region" description="Helical" evidence="1">
    <location>
        <begin position="86"/>
        <end position="109"/>
    </location>
</feature>
<protein>
    <submittedName>
        <fullName evidence="2">Uncharacterized protein</fullName>
    </submittedName>
</protein>
<dbReference type="RefSeq" id="WP_130597496.1">
    <property type="nucleotide sequence ID" value="NZ_CP036200.1"/>
</dbReference>
<evidence type="ECO:0000256" key="1">
    <source>
        <dbReference type="SAM" id="Phobius"/>
    </source>
</evidence>
<keyword evidence="1" id="KW-1133">Transmembrane helix</keyword>
<evidence type="ECO:0000313" key="2">
    <source>
        <dbReference type="EMBL" id="QBF81522.1"/>
    </source>
</evidence>
<dbReference type="Proteomes" id="UP000291106">
    <property type="component" value="Chromosome"/>
</dbReference>